<organism evidence="1 2">
    <name type="scientific">Trichothecium roseum</name>
    <dbReference type="NCBI Taxonomy" id="47278"/>
    <lineage>
        <taxon>Eukaryota</taxon>
        <taxon>Fungi</taxon>
        <taxon>Dikarya</taxon>
        <taxon>Ascomycota</taxon>
        <taxon>Pezizomycotina</taxon>
        <taxon>Sordariomycetes</taxon>
        <taxon>Hypocreomycetidae</taxon>
        <taxon>Hypocreales</taxon>
        <taxon>Hypocreales incertae sedis</taxon>
        <taxon>Trichothecium</taxon>
    </lineage>
</organism>
<sequence length="195" mass="20520">MAGLASRHASLRKARSDDLRPTSLGSISTSPPKEAYSAWLEKLPSAAGSQAGIETTAAQTLLDQWLSGKDIKDIPPPSGAVPPTLRQLPSDGLVPVSKPDKTPSARSDQRRLEVPSASVMDRRWSLPGEDVSHAVLDLRGVGAFAPPPAMSQMRSSLSFSFSQLDEPIPDAPPSSEEAAAARDDPGSSSQDVARS</sequence>
<evidence type="ECO:0000313" key="2">
    <source>
        <dbReference type="Proteomes" id="UP001163324"/>
    </source>
</evidence>
<dbReference type="Proteomes" id="UP001163324">
    <property type="component" value="Chromosome 1"/>
</dbReference>
<comment type="caution">
    <text evidence="1">The sequence shown here is derived from an EMBL/GenBank/DDBJ whole genome shotgun (WGS) entry which is preliminary data.</text>
</comment>
<gene>
    <name evidence="1" type="ORF">N3K66_001450</name>
</gene>
<accession>A0ACC0VER9</accession>
<name>A0ACC0VER9_9HYPO</name>
<keyword evidence="2" id="KW-1185">Reference proteome</keyword>
<evidence type="ECO:0000313" key="1">
    <source>
        <dbReference type="EMBL" id="KAI9904921.1"/>
    </source>
</evidence>
<protein>
    <submittedName>
        <fullName evidence="1">Uncharacterized protein</fullName>
    </submittedName>
</protein>
<reference evidence="1" key="1">
    <citation type="submission" date="2022-10" db="EMBL/GenBank/DDBJ databases">
        <title>Complete Genome of Trichothecium roseum strain YXFP-22015, a Plant Pathogen Isolated from Citrus.</title>
        <authorList>
            <person name="Wang Y."/>
            <person name="Zhu L."/>
        </authorList>
    </citation>
    <scope>NUCLEOTIDE SEQUENCE</scope>
    <source>
        <strain evidence="1">YXFP-22015</strain>
    </source>
</reference>
<dbReference type="EMBL" id="CM047940">
    <property type="protein sequence ID" value="KAI9904921.1"/>
    <property type="molecule type" value="Genomic_DNA"/>
</dbReference>
<proteinExistence type="predicted"/>